<dbReference type="SUPFAM" id="SSF47769">
    <property type="entry name" value="SAM/Pointed domain"/>
    <property type="match status" value="1"/>
</dbReference>
<dbReference type="eggNOG" id="KOG4374">
    <property type="taxonomic scope" value="Eukaryota"/>
</dbReference>
<keyword evidence="1" id="KW-0677">Repeat</keyword>
<evidence type="ECO:0000313" key="5">
    <source>
        <dbReference type="Proteomes" id="UP000001514"/>
    </source>
</evidence>
<dbReference type="Pfam" id="PF00536">
    <property type="entry name" value="SAM_1"/>
    <property type="match status" value="1"/>
</dbReference>
<dbReference type="PANTHER" id="PTHR10627">
    <property type="entry name" value="SCP160"/>
    <property type="match status" value="1"/>
</dbReference>
<dbReference type="PROSITE" id="PS50105">
    <property type="entry name" value="SAM_DOMAIN"/>
    <property type="match status" value="1"/>
</dbReference>
<dbReference type="KEGG" id="smo:SELMODRAFT_271963"/>
<reference evidence="4 5" key="1">
    <citation type="journal article" date="2011" name="Science">
        <title>The Selaginella genome identifies genetic changes associated with the evolution of vascular plants.</title>
        <authorList>
            <person name="Banks J.A."/>
            <person name="Nishiyama T."/>
            <person name="Hasebe M."/>
            <person name="Bowman J.L."/>
            <person name="Gribskov M."/>
            <person name="dePamphilis C."/>
            <person name="Albert V.A."/>
            <person name="Aono N."/>
            <person name="Aoyama T."/>
            <person name="Ambrose B.A."/>
            <person name="Ashton N.W."/>
            <person name="Axtell M.J."/>
            <person name="Barker E."/>
            <person name="Barker M.S."/>
            <person name="Bennetzen J.L."/>
            <person name="Bonawitz N.D."/>
            <person name="Chapple C."/>
            <person name="Cheng C."/>
            <person name="Correa L.G."/>
            <person name="Dacre M."/>
            <person name="DeBarry J."/>
            <person name="Dreyer I."/>
            <person name="Elias M."/>
            <person name="Engstrom E.M."/>
            <person name="Estelle M."/>
            <person name="Feng L."/>
            <person name="Finet C."/>
            <person name="Floyd S.K."/>
            <person name="Frommer W.B."/>
            <person name="Fujita T."/>
            <person name="Gramzow L."/>
            <person name="Gutensohn M."/>
            <person name="Harholt J."/>
            <person name="Hattori M."/>
            <person name="Heyl A."/>
            <person name="Hirai T."/>
            <person name="Hiwatashi Y."/>
            <person name="Ishikawa M."/>
            <person name="Iwata M."/>
            <person name="Karol K.G."/>
            <person name="Koehler B."/>
            <person name="Kolukisaoglu U."/>
            <person name="Kubo M."/>
            <person name="Kurata T."/>
            <person name="Lalonde S."/>
            <person name="Li K."/>
            <person name="Li Y."/>
            <person name="Litt A."/>
            <person name="Lyons E."/>
            <person name="Manning G."/>
            <person name="Maruyama T."/>
            <person name="Michael T.P."/>
            <person name="Mikami K."/>
            <person name="Miyazaki S."/>
            <person name="Morinaga S."/>
            <person name="Murata T."/>
            <person name="Mueller-Roeber B."/>
            <person name="Nelson D.R."/>
            <person name="Obara M."/>
            <person name="Oguri Y."/>
            <person name="Olmstead R.G."/>
            <person name="Onodera N."/>
            <person name="Petersen B.L."/>
            <person name="Pils B."/>
            <person name="Prigge M."/>
            <person name="Rensing S.A."/>
            <person name="Riano-Pachon D.M."/>
            <person name="Roberts A.W."/>
            <person name="Sato Y."/>
            <person name="Scheller H.V."/>
            <person name="Schulz B."/>
            <person name="Schulz C."/>
            <person name="Shakirov E.V."/>
            <person name="Shibagaki N."/>
            <person name="Shinohara N."/>
            <person name="Shippen D.E."/>
            <person name="Soerensen I."/>
            <person name="Sotooka R."/>
            <person name="Sugimoto N."/>
            <person name="Sugita M."/>
            <person name="Sumikawa N."/>
            <person name="Tanurdzic M."/>
            <person name="Theissen G."/>
            <person name="Ulvskov P."/>
            <person name="Wakazuki S."/>
            <person name="Weng J.K."/>
            <person name="Willats W.W."/>
            <person name="Wipf D."/>
            <person name="Wolf P.G."/>
            <person name="Yang L."/>
            <person name="Zimmer A.D."/>
            <person name="Zhu Q."/>
            <person name="Mitros T."/>
            <person name="Hellsten U."/>
            <person name="Loque D."/>
            <person name="Otillar R."/>
            <person name="Salamov A."/>
            <person name="Schmutz J."/>
            <person name="Shapiro H."/>
            <person name="Lindquist E."/>
            <person name="Lucas S."/>
            <person name="Rokhsar D."/>
            <person name="Grigoriev I.V."/>
        </authorList>
    </citation>
    <scope>NUCLEOTIDE SEQUENCE [LARGE SCALE GENOMIC DNA]</scope>
</reference>
<organism evidence="5">
    <name type="scientific">Selaginella moellendorffii</name>
    <name type="common">Spikemoss</name>
    <dbReference type="NCBI Taxonomy" id="88036"/>
    <lineage>
        <taxon>Eukaryota</taxon>
        <taxon>Viridiplantae</taxon>
        <taxon>Streptophyta</taxon>
        <taxon>Embryophyta</taxon>
        <taxon>Tracheophyta</taxon>
        <taxon>Lycopodiopsida</taxon>
        <taxon>Selaginellales</taxon>
        <taxon>Selaginellaceae</taxon>
        <taxon>Selaginella</taxon>
    </lineage>
</organism>
<dbReference type="OrthoDB" id="76949at2759"/>
<dbReference type="SMART" id="SM00454">
    <property type="entry name" value="SAM"/>
    <property type="match status" value="1"/>
</dbReference>
<feature type="compositionally biased region" description="Polar residues" evidence="2">
    <location>
        <begin position="29"/>
        <end position="43"/>
    </location>
</feature>
<gene>
    <name evidence="4" type="ORF">SELMODRAFT_271963</name>
</gene>
<dbReference type="InParanoid" id="D8SXI4"/>
<dbReference type="OMA" id="LIFRECH"/>
<dbReference type="InterPro" id="IPR013761">
    <property type="entry name" value="SAM/pointed_sf"/>
</dbReference>
<dbReference type="AlphaFoldDB" id="D8SXI4"/>
<evidence type="ECO:0000313" key="4">
    <source>
        <dbReference type="EMBL" id="EFJ10811.1"/>
    </source>
</evidence>
<dbReference type="FunCoup" id="D8SXI4">
    <property type="interactions" value="2594"/>
</dbReference>
<accession>D8SXI4</accession>
<dbReference type="Gene3D" id="1.10.150.50">
    <property type="entry name" value="Transcription Factor, Ets-1"/>
    <property type="match status" value="1"/>
</dbReference>
<dbReference type="InterPro" id="IPR001660">
    <property type="entry name" value="SAM"/>
</dbReference>
<evidence type="ECO:0000259" key="3">
    <source>
        <dbReference type="PROSITE" id="PS50105"/>
    </source>
</evidence>
<dbReference type="Proteomes" id="UP000001514">
    <property type="component" value="Unassembled WGS sequence"/>
</dbReference>
<evidence type="ECO:0000256" key="1">
    <source>
        <dbReference type="ARBA" id="ARBA00022737"/>
    </source>
</evidence>
<dbReference type="PANTHER" id="PTHR10627:SF74">
    <property type="entry name" value="OS08G0526500 PROTEIN"/>
    <property type="match status" value="1"/>
</dbReference>
<protein>
    <recommendedName>
        <fullName evidence="3">SAM domain-containing protein</fullName>
    </recommendedName>
</protein>
<feature type="compositionally biased region" description="Basic and acidic residues" evidence="2">
    <location>
        <begin position="80"/>
        <end position="92"/>
    </location>
</feature>
<dbReference type="EMBL" id="GL377651">
    <property type="protein sequence ID" value="EFJ10811.1"/>
    <property type="molecule type" value="Genomic_DNA"/>
</dbReference>
<sequence>MHRSSSGVRSGGRKQGTVRKIPAARAAASQRNPQAEHSSNGMYSDQIGVAGSRKRPVRERLHGISDGIASVGRQSVNKRQRQEDGKWKHDLYADEDGDDSGLEGQSGTQDLRLRLTRKNPLRSSSGGGGGGAPPMKDLREKLSGPIPPPVAQPEKPRHRLPSTIVRGSTAASASVAPPRPVIPRSNPPPPKIQPALESVASFLTSLGLEKYLLTFQAEEVDMTALRHMKDEDLKELNVPMGPRKKILLALGNRAS</sequence>
<feature type="region of interest" description="Disordered" evidence="2">
    <location>
        <begin position="1"/>
        <end position="192"/>
    </location>
</feature>
<evidence type="ECO:0000256" key="2">
    <source>
        <dbReference type="SAM" id="MobiDB-lite"/>
    </source>
</evidence>
<dbReference type="CDD" id="cd09487">
    <property type="entry name" value="SAM_superfamily"/>
    <property type="match status" value="1"/>
</dbReference>
<feature type="compositionally biased region" description="Pro residues" evidence="2">
    <location>
        <begin position="177"/>
        <end position="192"/>
    </location>
</feature>
<dbReference type="STRING" id="88036.D8SXI4"/>
<dbReference type="Gramene" id="EFJ10811">
    <property type="protein sequence ID" value="EFJ10811"/>
    <property type="gene ID" value="SELMODRAFT_271963"/>
</dbReference>
<name>D8SXI4_SELML</name>
<proteinExistence type="predicted"/>
<keyword evidence="5" id="KW-1185">Reference proteome</keyword>
<feature type="domain" description="SAM" evidence="3">
    <location>
        <begin position="194"/>
        <end position="248"/>
    </location>
</feature>
<dbReference type="HOGENOM" id="CLU_086183_1_0_1"/>